<accession>A0ACC0DFL4</accession>
<evidence type="ECO:0000313" key="1">
    <source>
        <dbReference type="EMBL" id="KAI6091519.1"/>
    </source>
</evidence>
<protein>
    <submittedName>
        <fullName evidence="1">Uncharacterized protein</fullName>
    </submittedName>
</protein>
<name>A0ACC0DFL4_9PEZI</name>
<dbReference type="EMBL" id="MU394286">
    <property type="protein sequence ID" value="KAI6091519.1"/>
    <property type="molecule type" value="Genomic_DNA"/>
</dbReference>
<gene>
    <name evidence="1" type="ORF">F4821DRAFT_280707</name>
</gene>
<evidence type="ECO:0000313" key="2">
    <source>
        <dbReference type="Proteomes" id="UP001497680"/>
    </source>
</evidence>
<dbReference type="Proteomes" id="UP001497680">
    <property type="component" value="Unassembled WGS sequence"/>
</dbReference>
<sequence>MGSYANLVRTSVDRSHIIPASMSYKEAATLPFVYLCSLCALYHLANLREGQSVLMHLATGDVGIAYLELARYKKAEVCVFYLIPRSFMYSLAAVKRWAENLTNNKSCIELRHCWHRGKTPVSREPLWHPPKPMFSSRSNKFAKGISEITGGRGVDVVVDSLIEELLMRPGELRSTVASQLDLRWTPISESMLQKVLSYSIMQQDATKPIYKDSSTQMVTGIAYPLPQDGSDMTREPRLSYLYNSHGGSRAGGLDEASGDMGHQHQALQAFVMLHRSGADVLPGHIHIAKILRLENEVDH</sequence>
<proteinExistence type="predicted"/>
<organism evidence="1 2">
    <name type="scientific">Hypoxylon rubiginosum</name>
    <dbReference type="NCBI Taxonomy" id="110542"/>
    <lineage>
        <taxon>Eukaryota</taxon>
        <taxon>Fungi</taxon>
        <taxon>Dikarya</taxon>
        <taxon>Ascomycota</taxon>
        <taxon>Pezizomycotina</taxon>
        <taxon>Sordariomycetes</taxon>
        <taxon>Xylariomycetidae</taxon>
        <taxon>Xylariales</taxon>
        <taxon>Hypoxylaceae</taxon>
        <taxon>Hypoxylon</taxon>
    </lineage>
</organism>
<keyword evidence="2" id="KW-1185">Reference proteome</keyword>
<comment type="caution">
    <text evidence="1">The sequence shown here is derived from an EMBL/GenBank/DDBJ whole genome shotgun (WGS) entry which is preliminary data.</text>
</comment>
<reference evidence="1 2" key="1">
    <citation type="journal article" date="2022" name="New Phytol.">
        <title>Ecological generalism drives hyperdiversity of secondary metabolite gene clusters in xylarialean endophytes.</title>
        <authorList>
            <person name="Franco M.E.E."/>
            <person name="Wisecaver J.H."/>
            <person name="Arnold A.E."/>
            <person name="Ju Y.M."/>
            <person name="Slot J.C."/>
            <person name="Ahrendt S."/>
            <person name="Moore L.P."/>
            <person name="Eastman K.E."/>
            <person name="Scott K."/>
            <person name="Konkel Z."/>
            <person name="Mondo S.J."/>
            <person name="Kuo A."/>
            <person name="Hayes R.D."/>
            <person name="Haridas S."/>
            <person name="Andreopoulos B."/>
            <person name="Riley R."/>
            <person name="LaButti K."/>
            <person name="Pangilinan J."/>
            <person name="Lipzen A."/>
            <person name="Amirebrahimi M."/>
            <person name="Yan J."/>
            <person name="Adam C."/>
            <person name="Keymanesh K."/>
            <person name="Ng V."/>
            <person name="Louie K."/>
            <person name="Northen T."/>
            <person name="Drula E."/>
            <person name="Henrissat B."/>
            <person name="Hsieh H.M."/>
            <person name="Youens-Clark K."/>
            <person name="Lutzoni F."/>
            <person name="Miadlikowska J."/>
            <person name="Eastwood D.C."/>
            <person name="Hamelin R.C."/>
            <person name="Grigoriev I.V."/>
            <person name="U'Ren J.M."/>
        </authorList>
    </citation>
    <scope>NUCLEOTIDE SEQUENCE [LARGE SCALE GENOMIC DNA]</scope>
    <source>
        <strain evidence="1 2">ER1909</strain>
    </source>
</reference>